<protein>
    <recommendedName>
        <fullName evidence="4">Flagellar hook-associated protein 1</fullName>
    </recommendedName>
</protein>
<feature type="domain" description="Flagellar basal-body/hook protein C-terminal" evidence="8">
    <location>
        <begin position="449"/>
        <end position="487"/>
    </location>
</feature>
<comment type="similarity">
    <text evidence="3">Belongs to the flagella basal body rod proteins family.</text>
</comment>
<keyword evidence="10" id="KW-0966">Cell projection</keyword>
<dbReference type="InterPro" id="IPR010930">
    <property type="entry name" value="Flg_bb/hook_C_dom"/>
</dbReference>
<evidence type="ECO:0000256" key="4">
    <source>
        <dbReference type="ARBA" id="ARBA00016244"/>
    </source>
</evidence>
<comment type="subcellular location">
    <subcellularLocation>
        <location evidence="1">Bacterial flagellum</location>
    </subcellularLocation>
    <subcellularLocation>
        <location evidence="2">Secreted</location>
    </subcellularLocation>
</comment>
<dbReference type="InterPro" id="IPR002371">
    <property type="entry name" value="FlgK"/>
</dbReference>
<evidence type="ECO:0000313" key="10">
    <source>
        <dbReference type="EMBL" id="GIM78146.1"/>
    </source>
</evidence>
<keyword evidence="10" id="KW-0282">Flagellum</keyword>
<evidence type="ECO:0000313" key="11">
    <source>
        <dbReference type="Proteomes" id="UP000680865"/>
    </source>
</evidence>
<dbReference type="PANTHER" id="PTHR30033">
    <property type="entry name" value="FLAGELLAR HOOK-ASSOCIATED PROTEIN 1"/>
    <property type="match status" value="1"/>
</dbReference>
<dbReference type="Pfam" id="PF22638">
    <property type="entry name" value="FlgK_D1"/>
    <property type="match status" value="1"/>
</dbReference>
<dbReference type="PANTHER" id="PTHR30033:SF1">
    <property type="entry name" value="FLAGELLAR HOOK-ASSOCIATED PROTEIN 1"/>
    <property type="match status" value="1"/>
</dbReference>
<evidence type="ECO:0000259" key="7">
    <source>
        <dbReference type="Pfam" id="PF00460"/>
    </source>
</evidence>
<evidence type="ECO:0000256" key="1">
    <source>
        <dbReference type="ARBA" id="ARBA00004365"/>
    </source>
</evidence>
<organism evidence="10 11">
    <name type="scientific">Winogradskya consettensis</name>
    <dbReference type="NCBI Taxonomy" id="113560"/>
    <lineage>
        <taxon>Bacteria</taxon>
        <taxon>Bacillati</taxon>
        <taxon>Actinomycetota</taxon>
        <taxon>Actinomycetes</taxon>
        <taxon>Micromonosporales</taxon>
        <taxon>Micromonosporaceae</taxon>
        <taxon>Winogradskya</taxon>
    </lineage>
</organism>
<dbReference type="GO" id="GO:0009424">
    <property type="term" value="C:bacterial-type flagellum hook"/>
    <property type="evidence" value="ECO:0007669"/>
    <property type="project" value="InterPro"/>
</dbReference>
<accession>A0A919VVC7</accession>
<evidence type="ECO:0000259" key="9">
    <source>
        <dbReference type="Pfam" id="PF22638"/>
    </source>
</evidence>
<dbReference type="Pfam" id="PF00460">
    <property type="entry name" value="Flg_bb_rod"/>
    <property type="match status" value="1"/>
</dbReference>
<evidence type="ECO:0000256" key="2">
    <source>
        <dbReference type="ARBA" id="ARBA00004613"/>
    </source>
</evidence>
<evidence type="ECO:0000256" key="6">
    <source>
        <dbReference type="ARBA" id="ARBA00023143"/>
    </source>
</evidence>
<feature type="domain" description="Flagellar basal body rod protein N-terminal" evidence="7">
    <location>
        <begin position="8"/>
        <end position="38"/>
    </location>
</feature>
<dbReference type="Pfam" id="PF06429">
    <property type="entry name" value="Flg_bbr_C"/>
    <property type="match status" value="1"/>
</dbReference>
<dbReference type="NCBIfam" id="TIGR02492">
    <property type="entry name" value="flgK_ends"/>
    <property type="match status" value="1"/>
</dbReference>
<dbReference type="GO" id="GO:0005576">
    <property type="term" value="C:extracellular region"/>
    <property type="evidence" value="ECO:0007669"/>
    <property type="project" value="UniProtKB-SubCell"/>
</dbReference>
<dbReference type="GO" id="GO:0044780">
    <property type="term" value="P:bacterial-type flagellum assembly"/>
    <property type="evidence" value="ECO:0007669"/>
    <property type="project" value="InterPro"/>
</dbReference>
<keyword evidence="6" id="KW-0975">Bacterial flagellum</keyword>
<comment type="caution">
    <text evidence="10">The sequence shown here is derived from an EMBL/GenBank/DDBJ whole genome shotgun (WGS) entry which is preliminary data.</text>
</comment>
<dbReference type="EMBL" id="BOQP01000034">
    <property type="protein sequence ID" value="GIM78146.1"/>
    <property type="molecule type" value="Genomic_DNA"/>
</dbReference>
<sequence>MGSSFGSINTALTSLYAQRRGLDVTGQNIANANTEGYTRQRVDMQASVGSVVPVRWATTDGLGTGVEINDVQRLRDQYLENRGRTEHGNNSYLTNQAAAYNSLEDVFAEPGDTALQAQIHDMWAAWGDVGDEPNSTAARSALVQQSKVVSDNINSAYGAMDAQWSANSSQLTKYATEVNTTAGTIAQLNDSIVKAKATGVVVNELEDRRDSAVLHLSELTGATAQLRKNGSMDVFVGNSLLVNYNTTRQMSATGGVATMDAQRDYNDGLLPPGSKPAGLTWTDNGDTVQAGGTMGSMVDTMTSILPDMAAKLDKVAKSMVDIVNTATNAAYKSDGTAGGDFFVGDFTTGRYARNMRVGITNPSDIAVSGKNETNADGTPKLDPVSGLPVGTNDGSVANTLASTAKLPTSPDVSYQSMIADLGVNAQTATRRSEIQANVTDQVDAAREAESGVNLDEEMTNLLTYQRGYEAASRVLTTIDSMLDQLINRTGLVGR</sequence>
<name>A0A919VVC7_9ACTN</name>
<keyword evidence="10" id="KW-0969">Cilium</keyword>
<dbReference type="RefSeq" id="WP_213000467.1">
    <property type="nucleotide sequence ID" value="NZ_BAAATW010000001.1"/>
</dbReference>
<gene>
    <name evidence="10" type="primary">flgK</name>
    <name evidence="10" type="ORF">Aco04nite_58930</name>
</gene>
<dbReference type="GO" id="GO:0005198">
    <property type="term" value="F:structural molecule activity"/>
    <property type="evidence" value="ECO:0007669"/>
    <property type="project" value="InterPro"/>
</dbReference>
<keyword evidence="11" id="KW-1185">Reference proteome</keyword>
<dbReference type="InterPro" id="IPR001444">
    <property type="entry name" value="Flag_bb_rod_N"/>
</dbReference>
<dbReference type="Proteomes" id="UP000680865">
    <property type="component" value="Unassembled WGS sequence"/>
</dbReference>
<feature type="domain" description="Flagellar hook-associated protein FlgK helical" evidence="9">
    <location>
        <begin position="101"/>
        <end position="342"/>
    </location>
</feature>
<evidence type="ECO:0000256" key="5">
    <source>
        <dbReference type="ARBA" id="ARBA00022525"/>
    </source>
</evidence>
<dbReference type="InterPro" id="IPR053927">
    <property type="entry name" value="FlgK_helical"/>
</dbReference>
<keyword evidence="5" id="KW-0964">Secreted</keyword>
<reference evidence="10" key="1">
    <citation type="submission" date="2021-03" db="EMBL/GenBank/DDBJ databases">
        <title>Whole genome shotgun sequence of Actinoplanes consettensis NBRC 14913.</title>
        <authorList>
            <person name="Komaki H."/>
            <person name="Tamura T."/>
        </authorList>
    </citation>
    <scope>NUCLEOTIDE SEQUENCE</scope>
    <source>
        <strain evidence="10">NBRC 14913</strain>
    </source>
</reference>
<evidence type="ECO:0000259" key="8">
    <source>
        <dbReference type="Pfam" id="PF06429"/>
    </source>
</evidence>
<dbReference type="AlphaFoldDB" id="A0A919VVC7"/>
<proteinExistence type="inferred from homology"/>
<evidence type="ECO:0000256" key="3">
    <source>
        <dbReference type="ARBA" id="ARBA00009677"/>
    </source>
</evidence>
<dbReference type="SUPFAM" id="SSF64518">
    <property type="entry name" value="Phase 1 flagellin"/>
    <property type="match status" value="1"/>
</dbReference>